<name>F0W5P8_9STRA</name>
<gene>
    <name evidence="1" type="primary">AlNc14C21G2213</name>
    <name evidence="1" type="ORF">ALNC14_025820</name>
</gene>
<accession>F0W5P8</accession>
<protein>
    <submittedName>
        <fullName evidence="1">AlNc14C21G2213 protein</fullName>
    </submittedName>
</protein>
<evidence type="ECO:0000313" key="1">
    <source>
        <dbReference type="EMBL" id="CCA16439.1"/>
    </source>
</evidence>
<proteinExistence type="predicted"/>
<organism evidence="1">
    <name type="scientific">Albugo laibachii Nc14</name>
    <dbReference type="NCBI Taxonomy" id="890382"/>
    <lineage>
        <taxon>Eukaryota</taxon>
        <taxon>Sar</taxon>
        <taxon>Stramenopiles</taxon>
        <taxon>Oomycota</taxon>
        <taxon>Peronosporomycetes</taxon>
        <taxon>Albuginales</taxon>
        <taxon>Albuginaceae</taxon>
        <taxon>Albugo</taxon>
    </lineage>
</organism>
<dbReference type="HOGENOM" id="CLU_1139727_0_0_1"/>
<dbReference type="AlphaFoldDB" id="F0W5P8"/>
<reference evidence="1" key="2">
    <citation type="submission" date="2011-02" db="EMBL/GenBank/DDBJ databases">
        <authorList>
            <person name="MacLean D."/>
        </authorList>
    </citation>
    <scope>NUCLEOTIDE SEQUENCE</scope>
</reference>
<sequence length="244" mass="27122">MAYDGLTQMIRIYHADEKSWNVIQTLLHVESLAPVMILGLSHSPSNKELFPVVLKLLPTGNKIEFQANYFKRAPGGGVVDTEAGDFEWTQKEMTSSLRYSSIRSVSGFVSFVMEDYVQLPQKCIDTLSKDCLVEHPDKPHGRISVSCKCQHLIFNFKKKGKNVASLSLTLKDLMHDEEPDSAGMCRTVIQAAPHNALEPEADTVKIGLSALKSKYVVIDEYGYHIVDENVQEASSTSDSVDVLT</sequence>
<dbReference type="EMBL" id="FR824066">
    <property type="protein sequence ID" value="CCA16439.1"/>
    <property type="molecule type" value="Genomic_DNA"/>
</dbReference>
<reference evidence="1" key="1">
    <citation type="journal article" date="2011" name="PLoS Biol.">
        <title>Gene gain and loss during evolution of obligate parasitism in the white rust pathogen of Arabidopsis thaliana.</title>
        <authorList>
            <person name="Kemen E."/>
            <person name="Gardiner A."/>
            <person name="Schultz-Larsen T."/>
            <person name="Kemen A.C."/>
            <person name="Balmuth A.L."/>
            <person name="Robert-Seilaniantz A."/>
            <person name="Bailey K."/>
            <person name="Holub E."/>
            <person name="Studholme D.J."/>
            <person name="Maclean D."/>
            <person name="Jones J.D."/>
        </authorList>
    </citation>
    <scope>NUCLEOTIDE SEQUENCE</scope>
</reference>